<dbReference type="GO" id="GO:0005886">
    <property type="term" value="C:plasma membrane"/>
    <property type="evidence" value="ECO:0007669"/>
    <property type="project" value="UniProtKB-SubCell"/>
</dbReference>
<organism evidence="14 15">
    <name type="scientific">Solilutibacter pythonis</name>
    <dbReference type="NCBI Taxonomy" id="2483112"/>
    <lineage>
        <taxon>Bacteria</taxon>
        <taxon>Pseudomonadati</taxon>
        <taxon>Pseudomonadota</taxon>
        <taxon>Gammaproteobacteria</taxon>
        <taxon>Lysobacterales</taxon>
        <taxon>Lysobacteraceae</taxon>
        <taxon>Solilutibacter</taxon>
    </lineage>
</organism>
<dbReference type="Pfam" id="PF21088">
    <property type="entry name" value="MS_channel_1st"/>
    <property type="match status" value="1"/>
</dbReference>
<dbReference type="Gene3D" id="3.30.70.100">
    <property type="match status" value="1"/>
</dbReference>
<feature type="transmembrane region" description="Helical" evidence="8">
    <location>
        <begin position="866"/>
        <end position="887"/>
    </location>
</feature>
<dbReference type="AlphaFoldDB" id="A0A3M2HIY5"/>
<evidence type="ECO:0000256" key="8">
    <source>
        <dbReference type="SAM" id="Phobius"/>
    </source>
</evidence>
<evidence type="ECO:0000256" key="9">
    <source>
        <dbReference type="SAM" id="SignalP"/>
    </source>
</evidence>
<proteinExistence type="inferred from homology"/>
<dbReference type="InterPro" id="IPR052702">
    <property type="entry name" value="MscS-like_channel"/>
</dbReference>
<feature type="domain" description="Mechanosensitive ion channel MscS C-terminal" evidence="12">
    <location>
        <begin position="989"/>
        <end position="1071"/>
    </location>
</feature>
<dbReference type="InterPro" id="IPR006685">
    <property type="entry name" value="MscS_channel_2nd"/>
</dbReference>
<evidence type="ECO:0000313" key="14">
    <source>
        <dbReference type="EMBL" id="RMH87883.1"/>
    </source>
</evidence>
<feature type="domain" description="Mechanosensitive ion channel inner membrane" evidence="11">
    <location>
        <begin position="489"/>
        <end position="810"/>
    </location>
</feature>
<feature type="transmembrane region" description="Helical" evidence="8">
    <location>
        <begin position="899"/>
        <end position="926"/>
    </location>
</feature>
<keyword evidence="9" id="KW-0732">Signal</keyword>
<dbReference type="InterPro" id="IPR025692">
    <property type="entry name" value="MscS_IM_dom1"/>
</dbReference>
<feature type="chain" id="PRO_5018251660" evidence="9">
    <location>
        <begin position="24"/>
        <end position="1103"/>
    </location>
</feature>
<feature type="transmembrane region" description="Helical" evidence="8">
    <location>
        <begin position="526"/>
        <end position="551"/>
    </location>
</feature>
<dbReference type="PANTHER" id="PTHR30347:SF1">
    <property type="entry name" value="MECHANOSENSITIVE CHANNEL MSCK"/>
    <property type="match status" value="1"/>
</dbReference>
<evidence type="ECO:0000256" key="6">
    <source>
        <dbReference type="ARBA" id="ARBA00023136"/>
    </source>
</evidence>
<dbReference type="SUPFAM" id="SSF82861">
    <property type="entry name" value="Mechanosensitive channel protein MscS (YggB), transmembrane region"/>
    <property type="match status" value="1"/>
</dbReference>
<dbReference type="OrthoDB" id="9799209at2"/>
<feature type="domain" description="Mechanosensitive ion channel transmembrane helices 2/3" evidence="13">
    <location>
        <begin position="872"/>
        <end position="913"/>
    </location>
</feature>
<dbReference type="Gene3D" id="2.30.30.60">
    <property type="match status" value="1"/>
</dbReference>
<dbReference type="EMBL" id="RFLY01000023">
    <property type="protein sequence ID" value="RMH87883.1"/>
    <property type="molecule type" value="Genomic_DNA"/>
</dbReference>
<gene>
    <name evidence="14" type="ORF">EBB59_12450</name>
</gene>
<protein>
    <submittedName>
        <fullName evidence="14">Mechanosensitive ion channel protein MscS</fullName>
    </submittedName>
</protein>
<evidence type="ECO:0000256" key="2">
    <source>
        <dbReference type="ARBA" id="ARBA00008017"/>
    </source>
</evidence>
<feature type="transmembrane region" description="Helical" evidence="8">
    <location>
        <begin position="707"/>
        <end position="732"/>
    </location>
</feature>
<comment type="similarity">
    <text evidence="2">Belongs to the MscS (TC 1.A.23) family.</text>
</comment>
<sequence>MRISPLIAAALLLVSSSMSPASAQVDVSDPKAAMDSMTGAARGDFDVVGLNEAQKTAVKANLEAVAIADKQLADLKAQSARLRQQAEALNESRRPALTATEIGADLNAWRARLLDDVNIDALERLLAQERAAVTRFRERIDTDSDEVAAELSRPGQMLDVLADLRQRAGEIEGDPVMEDGEPPALYESRRLRRNAEHRLLLAEIELRETEDQTAGNRLRQLEAGIQQTRRALSLHEPRIAWLNQRIAQLSEKRLRQQLDELDARAASLRGAGGPAAEIAASNAHMARSILDDTRALAKDRGMLGEYEQASQRVGGLLRDTQARLNLGGGAMFGHWLWQQRLNTPSTHTLALRRKDVQAKLSELKLTRYSLGEQRRQNVEVVMHGGDAGVSAELAALQARGNQLIEQLDPILDRRIQALRRVDELLADLERRGGELRALMERELLWVPSHGAIDAQWIAELPRELADGLRNFHIGTIARLLGRDVVKSPITYGLIVLVFAGLLWLRRRIPEQMDAIASQVRNVYRDNFLLTVKAFGLTILMALPLPVTFWLLGYMLQSLGAGVVPDIEALGQALLVLAGMGWVLGLMRALIMPNGLADAHMNWSRARLRNLRAAWRIGAAILLPMAFVGLWALFRQVDQAVVVHARLAIILLSLGLGGLSWRLLRRAELWRGRDRRLRLMLNASLPLCFVAVAVLAGVGFVYSSSLLLNAILASLTVLLLVQVIHSLLLRWLLLGERALAIKQLDRGDEVVDVESGERHDESGSAIELVDVSAQSRRMVNLLRMVLIIIGLLWAWSDLLPALFRFEGVNLWYYTSKSADGGSVQNAVTLLDVLAGLFVLVLTLSLARNLPGLTEMVLSRQQHIGASMRYTITTLLRYGVVIVGTLSAFSLFGLRWSQLQWMAAALTVGLGFGLQEIFANFVSGLILLTERPFRVGDVITIDGITGTVTRIRTRATTVQDFENKELIIPNKTFITGQVTNWTLSDNVTRLTIPVGVAYGSPVEKVHELLLKAGREHPRVMSEPPPRTWFLAFGASSLDFELRVFVANMGDRLDTTSELHGTIAATFAAHGIEIAFPQMDVHLRDVPPGVERGATAPDMGGTPGMA</sequence>
<keyword evidence="4 8" id="KW-0812">Transmembrane</keyword>
<dbReference type="InterPro" id="IPR011066">
    <property type="entry name" value="MscS_channel_C_sf"/>
</dbReference>
<evidence type="ECO:0000256" key="1">
    <source>
        <dbReference type="ARBA" id="ARBA00004651"/>
    </source>
</evidence>
<dbReference type="Pfam" id="PF12794">
    <property type="entry name" value="MscS_TM"/>
    <property type="match status" value="1"/>
</dbReference>
<dbReference type="PANTHER" id="PTHR30347">
    <property type="entry name" value="POTASSIUM CHANNEL RELATED"/>
    <property type="match status" value="1"/>
</dbReference>
<feature type="transmembrane region" description="Helical" evidence="8">
    <location>
        <begin position="612"/>
        <end position="633"/>
    </location>
</feature>
<dbReference type="InterPro" id="IPR049278">
    <property type="entry name" value="MS_channel_C"/>
</dbReference>
<dbReference type="Proteomes" id="UP000275012">
    <property type="component" value="Unassembled WGS sequence"/>
</dbReference>
<evidence type="ECO:0000256" key="3">
    <source>
        <dbReference type="ARBA" id="ARBA00022475"/>
    </source>
</evidence>
<feature type="transmembrane region" description="Helical" evidence="8">
    <location>
        <begin position="822"/>
        <end position="845"/>
    </location>
</feature>
<keyword evidence="5 8" id="KW-1133">Transmembrane helix</keyword>
<dbReference type="Pfam" id="PF00924">
    <property type="entry name" value="MS_channel_2nd"/>
    <property type="match status" value="1"/>
</dbReference>
<feature type="domain" description="Mechanosensitive ion channel MscS" evidence="10">
    <location>
        <begin position="915"/>
        <end position="980"/>
    </location>
</feature>
<dbReference type="InterPro" id="IPR010920">
    <property type="entry name" value="LSM_dom_sf"/>
</dbReference>
<dbReference type="GO" id="GO:0008381">
    <property type="term" value="F:mechanosensitive monoatomic ion channel activity"/>
    <property type="evidence" value="ECO:0007669"/>
    <property type="project" value="UniProtKB-ARBA"/>
</dbReference>
<name>A0A3M2HIY5_9GAMM</name>
<feature type="transmembrane region" description="Helical" evidence="8">
    <location>
        <begin position="639"/>
        <end position="658"/>
    </location>
</feature>
<feature type="coiled-coil region" evidence="7">
    <location>
        <begin position="65"/>
        <end position="92"/>
    </location>
</feature>
<keyword evidence="6 8" id="KW-0472">Membrane</keyword>
<reference evidence="14 15" key="1">
    <citation type="submission" date="2018-10" db="EMBL/GenBank/DDBJ databases">
        <title>Proposal of Lysobacter pythonis sp. nov. isolated from royal pythons (Python regius).</title>
        <authorList>
            <person name="Hans-Juergen B."/>
            <person name="Huptas C."/>
            <person name="Sandra B."/>
            <person name="Igor L."/>
            <person name="Joachim S."/>
            <person name="Siegfried S."/>
            <person name="Mareike W."/>
            <person name="Peter K."/>
        </authorList>
    </citation>
    <scope>NUCLEOTIDE SEQUENCE [LARGE SCALE GENOMIC DNA]</scope>
    <source>
        <strain evidence="14 15">4284/11</strain>
    </source>
</reference>
<comment type="caution">
    <text evidence="14">The sequence shown here is derived from an EMBL/GenBank/DDBJ whole genome shotgun (WGS) entry which is preliminary data.</text>
</comment>
<dbReference type="RefSeq" id="WP_122102475.1">
    <property type="nucleotide sequence ID" value="NZ_RFLY01000023.1"/>
</dbReference>
<dbReference type="Gene3D" id="1.10.287.1260">
    <property type="match status" value="1"/>
</dbReference>
<comment type="subcellular location">
    <subcellularLocation>
        <location evidence="1">Cell membrane</location>
        <topology evidence="1">Multi-pass membrane protein</topology>
    </subcellularLocation>
</comment>
<dbReference type="InterPro" id="IPR023408">
    <property type="entry name" value="MscS_beta-dom_sf"/>
</dbReference>
<feature type="transmembrane region" description="Helical" evidence="8">
    <location>
        <begin position="678"/>
        <end position="701"/>
    </location>
</feature>
<evidence type="ECO:0000256" key="7">
    <source>
        <dbReference type="SAM" id="Coils"/>
    </source>
</evidence>
<feature type="transmembrane region" description="Helical" evidence="8">
    <location>
        <begin position="780"/>
        <end position="802"/>
    </location>
</feature>
<feature type="signal peptide" evidence="9">
    <location>
        <begin position="1"/>
        <end position="23"/>
    </location>
</feature>
<evidence type="ECO:0000259" key="13">
    <source>
        <dbReference type="Pfam" id="PF21088"/>
    </source>
</evidence>
<dbReference type="InterPro" id="IPR049142">
    <property type="entry name" value="MS_channel_1st"/>
</dbReference>
<evidence type="ECO:0000256" key="4">
    <source>
        <dbReference type="ARBA" id="ARBA00022692"/>
    </source>
</evidence>
<keyword evidence="15" id="KW-1185">Reference proteome</keyword>
<feature type="transmembrane region" description="Helical" evidence="8">
    <location>
        <begin position="571"/>
        <end position="591"/>
    </location>
</feature>
<evidence type="ECO:0000313" key="15">
    <source>
        <dbReference type="Proteomes" id="UP000275012"/>
    </source>
</evidence>
<dbReference type="Pfam" id="PF21082">
    <property type="entry name" value="MS_channel_3rd"/>
    <property type="match status" value="1"/>
</dbReference>
<keyword evidence="3" id="KW-1003">Cell membrane</keyword>
<evidence type="ECO:0000259" key="12">
    <source>
        <dbReference type="Pfam" id="PF21082"/>
    </source>
</evidence>
<feature type="transmembrane region" description="Helical" evidence="8">
    <location>
        <begin position="488"/>
        <end position="505"/>
    </location>
</feature>
<dbReference type="InterPro" id="IPR011014">
    <property type="entry name" value="MscS_channel_TM-2"/>
</dbReference>
<dbReference type="SUPFAM" id="SSF82689">
    <property type="entry name" value="Mechanosensitive channel protein MscS (YggB), C-terminal domain"/>
    <property type="match status" value="1"/>
</dbReference>
<accession>A0A3M2HIY5</accession>
<evidence type="ECO:0000259" key="11">
    <source>
        <dbReference type="Pfam" id="PF12794"/>
    </source>
</evidence>
<dbReference type="SUPFAM" id="SSF50182">
    <property type="entry name" value="Sm-like ribonucleoproteins"/>
    <property type="match status" value="1"/>
</dbReference>
<keyword evidence="7" id="KW-0175">Coiled coil</keyword>
<evidence type="ECO:0000259" key="10">
    <source>
        <dbReference type="Pfam" id="PF00924"/>
    </source>
</evidence>
<evidence type="ECO:0000256" key="5">
    <source>
        <dbReference type="ARBA" id="ARBA00022989"/>
    </source>
</evidence>